<dbReference type="RefSeq" id="WP_006439741.1">
    <property type="nucleotide sequence ID" value="NZ_DS995356.1"/>
</dbReference>
<dbReference type="SUPFAM" id="SSF55729">
    <property type="entry name" value="Acyl-CoA N-acyltransferases (Nat)"/>
    <property type="match status" value="1"/>
</dbReference>
<evidence type="ECO:0000259" key="1">
    <source>
        <dbReference type="PROSITE" id="PS51186"/>
    </source>
</evidence>
<dbReference type="GO" id="GO:0016747">
    <property type="term" value="F:acyltransferase activity, transferring groups other than amino-acyl groups"/>
    <property type="evidence" value="ECO:0007669"/>
    <property type="project" value="InterPro"/>
</dbReference>
<keyword evidence="3" id="KW-1185">Reference proteome</keyword>
<dbReference type="PANTHER" id="PTHR43415">
    <property type="entry name" value="SPERMIDINE N(1)-ACETYLTRANSFERASE"/>
    <property type="match status" value="1"/>
</dbReference>
<organism evidence="2 3">
    <name type="scientific">Peptacetobacter hiranonis (strain DSM 13275 / JCM 10541 / KCTC 15199 / TO-931)</name>
    <name type="common">Clostridium hiranonis</name>
    <dbReference type="NCBI Taxonomy" id="500633"/>
    <lineage>
        <taxon>Bacteria</taxon>
        <taxon>Bacillati</taxon>
        <taxon>Bacillota</taxon>
        <taxon>Clostridia</taxon>
        <taxon>Peptostreptococcales</taxon>
        <taxon>Peptostreptococcaceae</taxon>
        <taxon>Peptacetobacter</taxon>
    </lineage>
</organism>
<feature type="domain" description="N-acetyltransferase" evidence="1">
    <location>
        <begin position="15"/>
        <end position="180"/>
    </location>
</feature>
<name>B6FY78_PEPHT</name>
<comment type="caution">
    <text evidence="2">The sequence shown here is derived from an EMBL/GenBank/DDBJ whole genome shotgun (WGS) entry which is preliminary data.</text>
</comment>
<dbReference type="eggNOG" id="COG1247">
    <property type="taxonomic scope" value="Bacteria"/>
</dbReference>
<dbReference type="OrthoDB" id="948250at2"/>
<dbReference type="HOGENOM" id="CLU_013985_19_1_9"/>
<protein>
    <submittedName>
        <fullName evidence="2">Acetyltransferase, GNAT family</fullName>
    </submittedName>
</protein>
<dbReference type="PROSITE" id="PS51186">
    <property type="entry name" value="GNAT"/>
    <property type="match status" value="1"/>
</dbReference>
<sequence>MRVKPKEFDLNGRKLVLRNAEEDEAEMLLKYLKQVYAETPFLIQEPDEITFTIDDEKKYIKENNDSDSDLLLIGMLDGKHVGNCSLMGNHARRLKHRTSLGIVLYLEYTGLGIGKIMIEEVCKIAKENGIEQVELEVAANNRNAISLYEKLGFEKVGTLPNNMKYADGTYTDVHFMVKYL</sequence>
<keyword evidence="2" id="KW-0808">Transferase</keyword>
<evidence type="ECO:0000313" key="2">
    <source>
        <dbReference type="EMBL" id="EEA85524.1"/>
    </source>
</evidence>
<gene>
    <name evidence="2" type="ORF">CLOHIR_00829</name>
</gene>
<reference evidence="2 3" key="1">
    <citation type="submission" date="2008-09" db="EMBL/GenBank/DDBJ databases">
        <authorList>
            <person name="Fulton L."/>
            <person name="Clifton S."/>
            <person name="Fulton B."/>
            <person name="Xu J."/>
            <person name="Minx P."/>
            <person name="Pepin K.H."/>
            <person name="Johnson M."/>
            <person name="Thiruvilangam P."/>
            <person name="Bhonagiri V."/>
            <person name="Nash W.E."/>
            <person name="Mardis E.R."/>
            <person name="Wilson R.K."/>
        </authorList>
    </citation>
    <scope>NUCLEOTIDE SEQUENCE [LARGE SCALE GENOMIC DNA]</scope>
    <source>
        <strain evidence="2 3">DSM 13275</strain>
    </source>
</reference>
<dbReference type="InterPro" id="IPR016181">
    <property type="entry name" value="Acyl_CoA_acyltransferase"/>
</dbReference>
<reference evidence="2 3" key="2">
    <citation type="submission" date="2008-10" db="EMBL/GenBank/DDBJ databases">
        <title>Draft genome sequence of Clostridium hiranonis (DSM 13275).</title>
        <authorList>
            <person name="Sudarsanam P."/>
            <person name="Ley R."/>
            <person name="Guruge J."/>
            <person name="Turnbaugh P.J."/>
            <person name="Mahowald M."/>
            <person name="Liep D."/>
            <person name="Gordon J."/>
        </authorList>
    </citation>
    <scope>NUCLEOTIDE SEQUENCE [LARGE SCALE GENOMIC DNA]</scope>
    <source>
        <strain evidence="2 3">DSM 13275</strain>
    </source>
</reference>
<evidence type="ECO:0000313" key="3">
    <source>
        <dbReference type="Proteomes" id="UP000003178"/>
    </source>
</evidence>
<dbReference type="Pfam" id="PF00583">
    <property type="entry name" value="Acetyltransf_1"/>
    <property type="match status" value="1"/>
</dbReference>
<dbReference type="Proteomes" id="UP000003178">
    <property type="component" value="Unassembled WGS sequence"/>
</dbReference>
<proteinExistence type="predicted"/>
<dbReference type="PANTHER" id="PTHR43415:SF3">
    <property type="entry name" value="GNAT-FAMILY ACETYLTRANSFERASE"/>
    <property type="match status" value="1"/>
</dbReference>
<accession>B6FY78</accession>
<dbReference type="AlphaFoldDB" id="B6FY78"/>
<dbReference type="Gene3D" id="3.40.630.30">
    <property type="match status" value="1"/>
</dbReference>
<dbReference type="InterPro" id="IPR000182">
    <property type="entry name" value="GNAT_dom"/>
</dbReference>
<dbReference type="STRING" id="500633.CLOHIR_00829"/>
<dbReference type="CDD" id="cd04301">
    <property type="entry name" value="NAT_SF"/>
    <property type="match status" value="1"/>
</dbReference>
<dbReference type="EMBL" id="ABWP01000032">
    <property type="protein sequence ID" value="EEA85524.1"/>
    <property type="molecule type" value="Genomic_DNA"/>
</dbReference>